<dbReference type="InterPro" id="IPR021456">
    <property type="entry name" value="DUF3107"/>
</dbReference>
<accession>A0ABN6XXY8</accession>
<evidence type="ECO:0000313" key="3">
    <source>
        <dbReference type="Proteomes" id="UP001321486"/>
    </source>
</evidence>
<gene>
    <name evidence="2" type="ORF">GCM10025867_20900</name>
</gene>
<dbReference type="Proteomes" id="UP001321486">
    <property type="component" value="Chromosome"/>
</dbReference>
<reference evidence="3" key="1">
    <citation type="journal article" date="2019" name="Int. J. Syst. Evol. Microbiol.">
        <title>The Global Catalogue of Microorganisms (GCM) 10K type strain sequencing project: providing services to taxonomists for standard genome sequencing and annotation.</title>
        <authorList>
            <consortium name="The Broad Institute Genomics Platform"/>
            <consortium name="The Broad Institute Genome Sequencing Center for Infectious Disease"/>
            <person name="Wu L."/>
            <person name="Ma J."/>
        </authorList>
    </citation>
    <scope>NUCLEOTIDE SEQUENCE [LARGE SCALE GENOMIC DNA]</scope>
    <source>
        <strain evidence="3">NBRC 108728</strain>
    </source>
</reference>
<evidence type="ECO:0000256" key="1">
    <source>
        <dbReference type="SAM" id="MobiDB-lite"/>
    </source>
</evidence>
<name>A0ABN6XXY8_9MICO</name>
<evidence type="ECO:0008006" key="4">
    <source>
        <dbReference type="Google" id="ProtNLM"/>
    </source>
</evidence>
<protein>
    <recommendedName>
        <fullName evidence="4">DUF3107 domain-containing protein</fullName>
    </recommendedName>
</protein>
<proteinExistence type="predicted"/>
<feature type="region of interest" description="Disordered" evidence="1">
    <location>
        <begin position="24"/>
        <end position="43"/>
    </location>
</feature>
<sequence>MTTRTTLAAPTDIAPFDPALLRAADESNATRPSADSERSSAAASKSVIVVLVDIRIGIANSPREISFESAQTPADVEKVVADALDGSKSYFTLSDTKGKVFIVPTAGLAYVEVGSEERGRVGFVS</sequence>
<organism evidence="2 3">
    <name type="scientific">Frondihabitans sucicola</name>
    <dbReference type="NCBI Taxonomy" id="1268041"/>
    <lineage>
        <taxon>Bacteria</taxon>
        <taxon>Bacillati</taxon>
        <taxon>Actinomycetota</taxon>
        <taxon>Actinomycetes</taxon>
        <taxon>Micrococcales</taxon>
        <taxon>Microbacteriaceae</taxon>
        <taxon>Frondihabitans</taxon>
    </lineage>
</organism>
<dbReference type="Pfam" id="PF11305">
    <property type="entry name" value="DUF3107"/>
    <property type="match status" value="1"/>
</dbReference>
<dbReference type="RefSeq" id="WP_350271677.1">
    <property type="nucleotide sequence ID" value="NZ_AP027732.1"/>
</dbReference>
<evidence type="ECO:0000313" key="2">
    <source>
        <dbReference type="EMBL" id="BDZ49849.1"/>
    </source>
</evidence>
<dbReference type="EMBL" id="AP027732">
    <property type="protein sequence ID" value="BDZ49849.1"/>
    <property type="molecule type" value="Genomic_DNA"/>
</dbReference>
<keyword evidence="3" id="KW-1185">Reference proteome</keyword>